<gene>
    <name evidence="1" type="ORF">LCGC14_1522630</name>
</gene>
<reference evidence="1" key="1">
    <citation type="journal article" date="2015" name="Nature">
        <title>Complex archaea that bridge the gap between prokaryotes and eukaryotes.</title>
        <authorList>
            <person name="Spang A."/>
            <person name="Saw J.H."/>
            <person name="Jorgensen S.L."/>
            <person name="Zaremba-Niedzwiedzka K."/>
            <person name="Martijn J."/>
            <person name="Lind A.E."/>
            <person name="van Eijk R."/>
            <person name="Schleper C."/>
            <person name="Guy L."/>
            <person name="Ettema T.J."/>
        </authorList>
    </citation>
    <scope>NUCLEOTIDE SEQUENCE</scope>
</reference>
<sequence>ERWGTRDLTYSRWHRTLPDDITYIDLDGVEYCQRCYKILALVETAQDVGQEYKATTVLRRVAEGHKDMPLGILILYKKGDVGLERARVKRVAPGFGEWVLADAVELGDFLIKIHREHRCNA</sequence>
<dbReference type="AlphaFoldDB" id="A0A0F9LZA4"/>
<comment type="caution">
    <text evidence="1">The sequence shown here is derived from an EMBL/GenBank/DDBJ whole genome shotgun (WGS) entry which is preliminary data.</text>
</comment>
<accession>A0A0F9LZA4</accession>
<protein>
    <submittedName>
        <fullName evidence="1">Uncharacterized protein</fullName>
    </submittedName>
</protein>
<name>A0A0F9LZA4_9ZZZZ</name>
<evidence type="ECO:0000313" key="1">
    <source>
        <dbReference type="EMBL" id="KKM62342.1"/>
    </source>
</evidence>
<proteinExistence type="predicted"/>
<organism evidence="1">
    <name type="scientific">marine sediment metagenome</name>
    <dbReference type="NCBI Taxonomy" id="412755"/>
    <lineage>
        <taxon>unclassified sequences</taxon>
        <taxon>metagenomes</taxon>
        <taxon>ecological metagenomes</taxon>
    </lineage>
</organism>
<feature type="non-terminal residue" evidence="1">
    <location>
        <position position="1"/>
    </location>
</feature>
<dbReference type="EMBL" id="LAZR01011313">
    <property type="protein sequence ID" value="KKM62342.1"/>
    <property type="molecule type" value="Genomic_DNA"/>
</dbReference>